<accession>A0ABP0KS08</accession>
<reference evidence="3 4" key="1">
    <citation type="submission" date="2024-02" db="EMBL/GenBank/DDBJ databases">
        <authorList>
            <person name="Chen Y."/>
            <person name="Shah S."/>
            <person name="Dougan E. K."/>
            <person name="Thang M."/>
            <person name="Chan C."/>
        </authorList>
    </citation>
    <scope>NUCLEOTIDE SEQUENCE [LARGE SCALE GENOMIC DNA]</scope>
</reference>
<dbReference type="EMBL" id="CAXAMN010009746">
    <property type="protein sequence ID" value="CAK9029668.1"/>
    <property type="molecule type" value="Genomic_DNA"/>
</dbReference>
<evidence type="ECO:0000256" key="2">
    <source>
        <dbReference type="SAM" id="Phobius"/>
    </source>
</evidence>
<feature type="compositionally biased region" description="Basic and acidic residues" evidence="1">
    <location>
        <begin position="232"/>
        <end position="246"/>
    </location>
</feature>
<evidence type="ECO:0000256" key="1">
    <source>
        <dbReference type="SAM" id="MobiDB-lite"/>
    </source>
</evidence>
<sequence length="612" mass="67497">MSGTRISLSGVRGKNGATGTLLSSFGDGKWKVELDHDLGSAIVHESNLQLLRDLEGPVDQRTKDERTALRRAKIQEKRSQLLEKKAAKGQALEEKVATKQRRRTYYIAGSWNSWQPEEMTWSEEQNFFSSTIKVAGPEAFQVYLDPNGHSCLHSGDVPQRCPQGGVLVQGPDPKWRCEGFNFKMAKIEEGGLYHVRLLLDVKGFAKKIFGSRLPSSHGHPELPRYPGLSMSKRPEFTPATEREEEKFRRLARCGPSATSATEERLVVDAGSRCRQRDLLQDLMAKAPVQRSGIIRASSLQDAAAQRHNIYRAVEMEAEDQERTLEFLTREGRGSQRSKTLVEGDAWPLRDQVNQGRRATSIGGPAHELRSSSIDSPWWAAGTSPSSRLQGRYHMMNTRSSAASERNPSDIMYGSRTSRLTISPAPTELRRQASPAPEIPSLGRGSRGVLRSSVAPTALEESPGEDAFPDDAAAAGHRPCCPRPVQRASLQNCEGVGASPGARSEKELLTFWGRSDSISDERLPMMLAATSPAGYAADQLEAIELEPDFYALSLSPQASCWAAFCAPIISAIAQLAVLYFLAFQNENMFEGGKWKQPISPYGSREREGTTRRG</sequence>
<proteinExistence type="predicted"/>
<dbReference type="Proteomes" id="UP001642484">
    <property type="component" value="Unassembled WGS sequence"/>
</dbReference>
<feature type="non-terminal residue" evidence="3">
    <location>
        <position position="612"/>
    </location>
</feature>
<comment type="caution">
    <text evidence="3">The sequence shown here is derived from an EMBL/GenBank/DDBJ whole genome shotgun (WGS) entry which is preliminary data.</text>
</comment>
<keyword evidence="2" id="KW-0812">Transmembrane</keyword>
<feature type="region of interest" description="Disordered" evidence="1">
    <location>
        <begin position="220"/>
        <end position="246"/>
    </location>
</feature>
<evidence type="ECO:0000313" key="4">
    <source>
        <dbReference type="Proteomes" id="UP001642484"/>
    </source>
</evidence>
<name>A0ABP0KS08_9DINO</name>
<keyword evidence="4" id="KW-1185">Reference proteome</keyword>
<gene>
    <name evidence="3" type="ORF">CCMP2556_LOCUS17575</name>
</gene>
<feature type="region of interest" description="Disordered" evidence="1">
    <location>
        <begin position="422"/>
        <end position="478"/>
    </location>
</feature>
<evidence type="ECO:0000313" key="3">
    <source>
        <dbReference type="EMBL" id="CAK9029668.1"/>
    </source>
</evidence>
<keyword evidence="2" id="KW-1133">Transmembrane helix</keyword>
<organism evidence="3 4">
    <name type="scientific">Durusdinium trenchii</name>
    <dbReference type="NCBI Taxonomy" id="1381693"/>
    <lineage>
        <taxon>Eukaryota</taxon>
        <taxon>Sar</taxon>
        <taxon>Alveolata</taxon>
        <taxon>Dinophyceae</taxon>
        <taxon>Suessiales</taxon>
        <taxon>Symbiodiniaceae</taxon>
        <taxon>Durusdinium</taxon>
    </lineage>
</organism>
<protein>
    <submittedName>
        <fullName evidence="3">Uncharacterized protein</fullName>
    </submittedName>
</protein>
<feature type="transmembrane region" description="Helical" evidence="2">
    <location>
        <begin position="560"/>
        <end position="582"/>
    </location>
</feature>
<keyword evidence="2" id="KW-0472">Membrane</keyword>